<sequence>MNGTLYYRMEGSENARRLTYIPGAITRLAPKEDSTHQAYGAREGSEEANSMVRKQKTLPIKPIQVEKSWQTRNGSTPARRIFGLFTNMDCVPNMKIATVTATPPRSL</sequence>
<dbReference type="EMBL" id="HBGS01012235">
    <property type="protein sequence ID" value="CAD9390400.1"/>
    <property type="molecule type" value="Transcribed_RNA"/>
</dbReference>
<dbReference type="AlphaFoldDB" id="A0A7S2B9C6"/>
<evidence type="ECO:0000313" key="1">
    <source>
        <dbReference type="EMBL" id="CAD9390400.1"/>
    </source>
</evidence>
<organism evidence="1">
    <name type="scientific">Octactis speculum</name>
    <dbReference type="NCBI Taxonomy" id="3111310"/>
    <lineage>
        <taxon>Eukaryota</taxon>
        <taxon>Sar</taxon>
        <taxon>Stramenopiles</taxon>
        <taxon>Ochrophyta</taxon>
        <taxon>Dictyochophyceae</taxon>
        <taxon>Dictyochales</taxon>
        <taxon>Dictyochaceae</taxon>
        <taxon>Octactis</taxon>
    </lineage>
</organism>
<proteinExistence type="predicted"/>
<gene>
    <name evidence="1" type="ORF">DSPE1174_LOCUS6434</name>
</gene>
<accession>A0A7S2B9C6</accession>
<protein>
    <submittedName>
        <fullName evidence="1">Uncharacterized protein</fullName>
    </submittedName>
</protein>
<name>A0A7S2B9C6_9STRA</name>
<reference evidence="1" key="1">
    <citation type="submission" date="2021-01" db="EMBL/GenBank/DDBJ databases">
        <authorList>
            <person name="Corre E."/>
            <person name="Pelletier E."/>
            <person name="Niang G."/>
            <person name="Scheremetjew M."/>
            <person name="Finn R."/>
            <person name="Kale V."/>
            <person name="Holt S."/>
            <person name="Cochrane G."/>
            <person name="Meng A."/>
            <person name="Brown T."/>
            <person name="Cohen L."/>
        </authorList>
    </citation>
    <scope>NUCLEOTIDE SEQUENCE</scope>
    <source>
        <strain evidence="1">CCMP1381</strain>
    </source>
</reference>